<dbReference type="InterPro" id="IPR016123">
    <property type="entry name" value="Mog1/PsbP_a/b/a-sand"/>
</dbReference>
<evidence type="ECO:0000313" key="4">
    <source>
        <dbReference type="EMBL" id="KAJ3688082.1"/>
    </source>
</evidence>
<dbReference type="GO" id="GO:0019898">
    <property type="term" value="C:extrinsic component of membrane"/>
    <property type="evidence" value="ECO:0007669"/>
    <property type="project" value="InterPro"/>
</dbReference>
<dbReference type="PANTHER" id="PTHR37764:SF1">
    <property type="entry name" value="KETOSE_ALDOSE ISOMERASE, PUTATIVE (MOG1_PSBP_DUF1795-LIKE PHOTOSYSTEM II REACTION CENTER PSBP FAMILY PROTEIN)-RELATED"/>
    <property type="match status" value="1"/>
</dbReference>
<gene>
    <name evidence="4" type="ORF">LUZ61_017246</name>
</gene>
<feature type="signal peptide" evidence="2">
    <location>
        <begin position="1"/>
        <end position="21"/>
    </location>
</feature>
<dbReference type="GO" id="GO:0009654">
    <property type="term" value="C:photosystem II oxygen evolving complex"/>
    <property type="evidence" value="ECO:0007669"/>
    <property type="project" value="InterPro"/>
</dbReference>
<dbReference type="AlphaFoldDB" id="A0AAD6EKT3"/>
<dbReference type="InterPro" id="IPR002683">
    <property type="entry name" value="PsbP_C"/>
</dbReference>
<proteinExistence type="predicted"/>
<dbReference type="Pfam" id="PF01789">
    <property type="entry name" value="PsbP"/>
    <property type="match status" value="1"/>
</dbReference>
<evidence type="ECO:0000313" key="5">
    <source>
        <dbReference type="Proteomes" id="UP001210211"/>
    </source>
</evidence>
<comment type="caution">
    <text evidence="4">The sequence shown here is derived from an EMBL/GenBank/DDBJ whole genome shotgun (WGS) entry which is preliminary data.</text>
</comment>
<organism evidence="4 5">
    <name type="scientific">Rhynchospora tenuis</name>
    <dbReference type="NCBI Taxonomy" id="198213"/>
    <lineage>
        <taxon>Eukaryota</taxon>
        <taxon>Viridiplantae</taxon>
        <taxon>Streptophyta</taxon>
        <taxon>Embryophyta</taxon>
        <taxon>Tracheophyta</taxon>
        <taxon>Spermatophyta</taxon>
        <taxon>Magnoliopsida</taxon>
        <taxon>Liliopsida</taxon>
        <taxon>Poales</taxon>
        <taxon>Cyperaceae</taxon>
        <taxon>Cyperoideae</taxon>
        <taxon>Rhynchosporeae</taxon>
        <taxon>Rhynchospora</taxon>
    </lineage>
</organism>
<evidence type="ECO:0000256" key="2">
    <source>
        <dbReference type="SAM" id="SignalP"/>
    </source>
</evidence>
<dbReference type="EMBL" id="JAMRDG010000002">
    <property type="protein sequence ID" value="KAJ3688082.1"/>
    <property type="molecule type" value="Genomic_DNA"/>
</dbReference>
<dbReference type="PANTHER" id="PTHR37764">
    <property type="entry name" value="KETOSE/ALDOSE ISOMERASE, PUTATIVE (MOG1/PSBP/DUF1795-LIKE PHOTOSYSTEM II REACTION CENTER PSBP FAMILY PROTEIN)-RELATED"/>
    <property type="match status" value="1"/>
</dbReference>
<name>A0AAD6EKT3_9POAL</name>
<evidence type="ECO:0000259" key="3">
    <source>
        <dbReference type="Pfam" id="PF01789"/>
    </source>
</evidence>
<feature type="region of interest" description="Disordered" evidence="1">
    <location>
        <begin position="16"/>
        <end position="40"/>
    </location>
</feature>
<dbReference type="Proteomes" id="UP001210211">
    <property type="component" value="Unassembled WGS sequence"/>
</dbReference>
<dbReference type="GO" id="GO:0015979">
    <property type="term" value="P:photosynthesis"/>
    <property type="evidence" value="ECO:0007669"/>
    <property type="project" value="InterPro"/>
</dbReference>
<dbReference type="SUPFAM" id="SSF55724">
    <property type="entry name" value="Mog1p/PsbP-like"/>
    <property type="match status" value="1"/>
</dbReference>
<evidence type="ECO:0000256" key="1">
    <source>
        <dbReference type="SAM" id="MobiDB-lite"/>
    </source>
</evidence>
<feature type="compositionally biased region" description="Low complexity" evidence="1">
    <location>
        <begin position="16"/>
        <end position="27"/>
    </location>
</feature>
<keyword evidence="5" id="KW-1185">Reference proteome</keyword>
<dbReference type="Gene3D" id="3.40.1000.10">
    <property type="entry name" value="Mog1/PsbP, alpha/beta/alpha sandwich"/>
    <property type="match status" value="1"/>
</dbReference>
<reference evidence="4 5" key="1">
    <citation type="journal article" date="2022" name="Cell">
        <title>Repeat-based holocentromeres influence genome architecture and karyotype evolution.</title>
        <authorList>
            <person name="Hofstatter P.G."/>
            <person name="Thangavel G."/>
            <person name="Lux T."/>
            <person name="Neumann P."/>
            <person name="Vondrak T."/>
            <person name="Novak P."/>
            <person name="Zhang M."/>
            <person name="Costa L."/>
            <person name="Castellani M."/>
            <person name="Scott A."/>
            <person name="Toegelov H."/>
            <person name="Fuchs J."/>
            <person name="Mata-Sucre Y."/>
            <person name="Dias Y."/>
            <person name="Vanzela A.L.L."/>
            <person name="Huettel B."/>
            <person name="Almeida C.C.S."/>
            <person name="Simkova H."/>
            <person name="Souza G."/>
            <person name="Pedrosa-Harand A."/>
            <person name="Macas J."/>
            <person name="Mayer K.F.X."/>
            <person name="Houben A."/>
            <person name="Marques A."/>
        </authorList>
    </citation>
    <scope>NUCLEOTIDE SEQUENCE [LARGE SCALE GENOMIC DNA]</scope>
    <source>
        <strain evidence="4">RhyTen1mFocal</strain>
    </source>
</reference>
<feature type="chain" id="PRO_5042017203" description="PsbP C-terminal domain-containing protein" evidence="2">
    <location>
        <begin position="22"/>
        <end position="257"/>
    </location>
</feature>
<keyword evidence="2" id="KW-0732">Signal</keyword>
<feature type="domain" description="PsbP C-terminal" evidence="3">
    <location>
        <begin position="97"/>
        <end position="256"/>
    </location>
</feature>
<protein>
    <recommendedName>
        <fullName evidence="3">PsbP C-terminal domain-containing protein</fullName>
    </recommendedName>
</protein>
<sequence length="257" mass="27826">MAVTLRLPLLTLPLLPSPPLSDQNPHPNHQPPLHKRPRHSCSRRDAIILTSLVLPAISLAPPWSAAATDLSEKANASSRKPFLDGIANTKSWSQYIGDGFSIRVPPQFDDIMEPEASDSNGGLTYYGDKAKPKPFAARFASPDRSEIVSVVIKPSNQLKITFLEASDITDLGSLKEAAKIFVPGGASLYSARAIKVKAEEKLKTYYFYEFGVDKQHVALVAAINSGKAYIAGATAPEMNWENDGVKLRSSAISLSVV</sequence>
<dbReference type="GO" id="GO:0005509">
    <property type="term" value="F:calcium ion binding"/>
    <property type="evidence" value="ECO:0007669"/>
    <property type="project" value="InterPro"/>
</dbReference>
<dbReference type="GO" id="GO:0009507">
    <property type="term" value="C:chloroplast"/>
    <property type="evidence" value="ECO:0007669"/>
    <property type="project" value="TreeGrafter"/>
</dbReference>
<accession>A0AAD6EKT3</accession>